<dbReference type="InterPro" id="IPR017497">
    <property type="entry name" value="BchO"/>
</dbReference>
<dbReference type="RefSeq" id="WP_171322213.1">
    <property type="nucleotide sequence ID" value="NZ_JABFBC010000001.1"/>
</dbReference>
<evidence type="ECO:0000313" key="2">
    <source>
        <dbReference type="EMBL" id="NNU79335.1"/>
    </source>
</evidence>
<dbReference type="NCBIfam" id="TIGR03056">
    <property type="entry name" value="bchO_mg_che_rel"/>
    <property type="match status" value="1"/>
</dbReference>
<dbReference type="InterPro" id="IPR029058">
    <property type="entry name" value="AB_hydrolase_fold"/>
</dbReference>
<name>A0A849KW09_9RHOB</name>
<comment type="caution">
    <text evidence="2">The sequence shown here is derived from an EMBL/GenBank/DDBJ whole genome shotgun (WGS) entry which is preliminary data.</text>
</comment>
<dbReference type="PANTHER" id="PTHR43689:SF8">
    <property type="entry name" value="ALPHA_BETA-HYDROLASES SUPERFAMILY PROTEIN"/>
    <property type="match status" value="1"/>
</dbReference>
<evidence type="ECO:0000313" key="3">
    <source>
        <dbReference type="Proteomes" id="UP000572377"/>
    </source>
</evidence>
<dbReference type="Pfam" id="PF12697">
    <property type="entry name" value="Abhydrolase_6"/>
    <property type="match status" value="1"/>
</dbReference>
<organism evidence="2 3">
    <name type="scientific">Halovulum dunhuangense</name>
    <dbReference type="NCBI Taxonomy" id="1505036"/>
    <lineage>
        <taxon>Bacteria</taxon>
        <taxon>Pseudomonadati</taxon>
        <taxon>Pseudomonadota</taxon>
        <taxon>Alphaproteobacteria</taxon>
        <taxon>Rhodobacterales</taxon>
        <taxon>Paracoccaceae</taxon>
        <taxon>Halovulum</taxon>
    </lineage>
</organism>
<dbReference type="PRINTS" id="PR00111">
    <property type="entry name" value="ABHYDROLASE"/>
</dbReference>
<dbReference type="EMBL" id="JABFBC010000001">
    <property type="protein sequence ID" value="NNU79335.1"/>
    <property type="molecule type" value="Genomic_DNA"/>
</dbReference>
<dbReference type="PANTHER" id="PTHR43689">
    <property type="entry name" value="HYDROLASE"/>
    <property type="match status" value="1"/>
</dbReference>
<dbReference type="InterPro" id="IPR000073">
    <property type="entry name" value="AB_hydrolase_1"/>
</dbReference>
<sequence length="296" mass="31632">MDWAKDGGDWPNRQLSRMVPAPGLRWHVQRGGSGPRLLLLHGAGASSHSWRDLIPLLLPHAEILAPDLPGHGFSKLSPSGRSGLPQMAEDVAQLLRQEDFAPDLIVGHSAGAAIALRLAADGLKVPRILGLNAALMPFQGLAGLLFPPLAKLLVLNPLTAPVFARTASRPGAVRSLIEGTGSRIDARGLALYQRLISDSRHVEGTLRMMARWDLAPLIAALPSIATQTLFGIGLRDRAVPPETTIAQARRMPAARLIRYPDLGHLMHEEAPELFAAIILSFLGGREEGEVAGAASE</sequence>
<feature type="domain" description="AB hydrolase-1" evidence="1">
    <location>
        <begin position="37"/>
        <end position="276"/>
    </location>
</feature>
<evidence type="ECO:0000259" key="1">
    <source>
        <dbReference type="Pfam" id="PF12697"/>
    </source>
</evidence>
<dbReference type="Proteomes" id="UP000572377">
    <property type="component" value="Unassembled WGS sequence"/>
</dbReference>
<gene>
    <name evidence="2" type="ORF">HMH01_02685</name>
</gene>
<protein>
    <submittedName>
        <fullName evidence="2">Alpha/beta fold hydrolase</fullName>
    </submittedName>
</protein>
<keyword evidence="2" id="KW-0378">Hydrolase</keyword>
<dbReference type="SUPFAM" id="SSF53474">
    <property type="entry name" value="alpha/beta-Hydrolases"/>
    <property type="match status" value="1"/>
</dbReference>
<dbReference type="GO" id="GO:0016787">
    <property type="term" value="F:hydrolase activity"/>
    <property type="evidence" value="ECO:0007669"/>
    <property type="project" value="UniProtKB-KW"/>
</dbReference>
<accession>A0A849KW09</accession>
<reference evidence="2 3" key="1">
    <citation type="submission" date="2020-05" db="EMBL/GenBank/DDBJ databases">
        <title>Gimesia benthica sp. nov., a novel planctomycete isolated from a deep-sea water sample of the Northwest Indian Ocean.</title>
        <authorList>
            <person name="Wang J."/>
            <person name="Ruan C."/>
            <person name="Song L."/>
            <person name="Zhu Y."/>
            <person name="Li A."/>
            <person name="Zheng X."/>
            <person name="Wang L."/>
            <person name="Lu Z."/>
            <person name="Huang Y."/>
            <person name="Du W."/>
            <person name="Zhou Y."/>
            <person name="Huang L."/>
            <person name="Dai X."/>
        </authorList>
    </citation>
    <scope>NUCLEOTIDE SEQUENCE [LARGE SCALE GENOMIC DNA]</scope>
    <source>
        <strain evidence="2 3">YYQ-30</strain>
    </source>
</reference>
<keyword evidence="3" id="KW-1185">Reference proteome</keyword>
<dbReference type="AlphaFoldDB" id="A0A849KW09"/>
<proteinExistence type="predicted"/>
<dbReference type="Gene3D" id="3.40.50.1820">
    <property type="entry name" value="alpha/beta hydrolase"/>
    <property type="match status" value="1"/>
</dbReference>